<feature type="transmembrane region" description="Helical" evidence="1">
    <location>
        <begin position="119"/>
        <end position="141"/>
    </location>
</feature>
<dbReference type="RefSeq" id="WP_142902177.1">
    <property type="nucleotide sequence ID" value="NZ_ML660087.1"/>
</dbReference>
<dbReference type="AlphaFoldDB" id="A0A545UBG9"/>
<dbReference type="InterPro" id="IPR018643">
    <property type="entry name" value="DUF2069_membrane"/>
</dbReference>
<dbReference type="OrthoDB" id="5738125at2"/>
<keyword evidence="3" id="KW-1185">Reference proteome</keyword>
<accession>A0A545UBG9</accession>
<feature type="transmembrane region" description="Helical" evidence="1">
    <location>
        <begin position="48"/>
        <end position="66"/>
    </location>
</feature>
<keyword evidence="1" id="KW-1133">Transmembrane helix</keyword>
<reference evidence="2 3" key="1">
    <citation type="submission" date="2019-06" db="EMBL/GenBank/DDBJ databases">
        <title>Whole genome sequence for Cellvibrionaceae sp. R142.</title>
        <authorList>
            <person name="Wang G."/>
        </authorList>
    </citation>
    <scope>NUCLEOTIDE SEQUENCE [LARGE SCALE GENOMIC DNA]</scope>
    <source>
        <strain evidence="2 3">R142</strain>
    </source>
</reference>
<feature type="transmembrane region" description="Helical" evidence="1">
    <location>
        <begin position="72"/>
        <end position="90"/>
    </location>
</feature>
<name>A0A545UBG9_9GAMM</name>
<comment type="caution">
    <text evidence="2">The sequence shown here is derived from an EMBL/GenBank/DDBJ whole genome shotgun (WGS) entry which is preliminary data.</text>
</comment>
<keyword evidence="1" id="KW-0472">Membrane</keyword>
<proteinExistence type="predicted"/>
<keyword evidence="1" id="KW-0812">Transmembrane</keyword>
<sequence length="167" mass="19005">MEKTKQYNLLAYKQRNRRDGDDSTAIDRRTMNELSDYFRIRFTLARRCTLACYSALLALFLGLNILRPEGSLTTWAMQTLPLLLVLPGLLDNRHRSYSWLCFVILIYFTAYVVEVMSPLFVWTDALALALSVVIFTAAMLASRWLQHWQYHAAQADGGPVPGPPGTS</sequence>
<feature type="transmembrane region" description="Helical" evidence="1">
    <location>
        <begin position="97"/>
        <end position="113"/>
    </location>
</feature>
<gene>
    <name evidence="2" type="ORF">FKG94_00245</name>
</gene>
<organism evidence="2 3">
    <name type="scientific">Exilibacterium tricleocarpae</name>
    <dbReference type="NCBI Taxonomy" id="2591008"/>
    <lineage>
        <taxon>Bacteria</taxon>
        <taxon>Pseudomonadati</taxon>
        <taxon>Pseudomonadota</taxon>
        <taxon>Gammaproteobacteria</taxon>
        <taxon>Cellvibrionales</taxon>
        <taxon>Cellvibrionaceae</taxon>
        <taxon>Exilibacterium</taxon>
    </lineage>
</organism>
<dbReference type="Pfam" id="PF09842">
    <property type="entry name" value="DUF2069"/>
    <property type="match status" value="1"/>
</dbReference>
<protein>
    <submittedName>
        <fullName evidence="2">DUF2069 domain-containing protein</fullName>
    </submittedName>
</protein>
<evidence type="ECO:0000313" key="3">
    <source>
        <dbReference type="Proteomes" id="UP000319732"/>
    </source>
</evidence>
<dbReference type="Proteomes" id="UP000319732">
    <property type="component" value="Unassembled WGS sequence"/>
</dbReference>
<evidence type="ECO:0000313" key="2">
    <source>
        <dbReference type="EMBL" id="TQV86810.1"/>
    </source>
</evidence>
<dbReference type="EMBL" id="VHSG01000001">
    <property type="protein sequence ID" value="TQV86810.1"/>
    <property type="molecule type" value="Genomic_DNA"/>
</dbReference>
<evidence type="ECO:0000256" key="1">
    <source>
        <dbReference type="SAM" id="Phobius"/>
    </source>
</evidence>